<dbReference type="KEGG" id="afo:Afer_0403"/>
<dbReference type="PANTHER" id="PTHR13501:SF8">
    <property type="entry name" value="LARGE RIBOSOMAL SUBUNIT PROTEIN UL22M"/>
    <property type="match status" value="1"/>
</dbReference>
<comment type="subunit">
    <text evidence="3 10 12">Part of the 50S ribosomal subunit.</text>
</comment>
<dbReference type="InterPro" id="IPR001063">
    <property type="entry name" value="Ribosomal_uL22"/>
</dbReference>
<dbReference type="Pfam" id="PF00237">
    <property type="entry name" value="Ribosomal_L22"/>
    <property type="match status" value="1"/>
</dbReference>
<proteinExistence type="inferred from homology"/>
<comment type="function">
    <text evidence="10 13">This protein binds specifically to 23S rRNA; its binding is stimulated by other ribosomal proteins, e.g., L4, L17, and L20. It is important during the early stages of 50S assembly. It makes multiple contacts with different domains of the 23S rRNA in the assembled 50S subunit and ribosome.</text>
</comment>
<dbReference type="InterPro" id="IPR036394">
    <property type="entry name" value="Ribosomal_uL22_sf"/>
</dbReference>
<gene>
    <name evidence="10" type="primary">rplV</name>
    <name evidence="15" type="ordered locus">Afer_0403</name>
</gene>
<evidence type="ECO:0000313" key="16">
    <source>
        <dbReference type="Proteomes" id="UP000000771"/>
    </source>
</evidence>
<dbReference type="HOGENOM" id="CLU_1264653_0_0_11"/>
<dbReference type="GO" id="GO:0019843">
    <property type="term" value="F:rRNA binding"/>
    <property type="evidence" value="ECO:0007669"/>
    <property type="project" value="UniProtKB-UniRule"/>
</dbReference>
<keyword evidence="6 10" id="KW-0689">Ribosomal protein</keyword>
<evidence type="ECO:0000256" key="3">
    <source>
        <dbReference type="ARBA" id="ARBA00011838"/>
    </source>
</evidence>
<evidence type="ECO:0000256" key="11">
    <source>
        <dbReference type="RuleBase" id="RU004005"/>
    </source>
</evidence>
<evidence type="ECO:0000256" key="14">
    <source>
        <dbReference type="SAM" id="MobiDB-lite"/>
    </source>
</evidence>
<dbReference type="InterPro" id="IPR005727">
    <property type="entry name" value="Ribosomal_uL22_bac/chlpt-type"/>
</dbReference>
<dbReference type="eggNOG" id="COG0091">
    <property type="taxonomic scope" value="Bacteria"/>
</dbReference>
<accession>C7M2X7</accession>
<keyword evidence="7 10" id="KW-0687">Ribonucleoprotein</keyword>
<protein>
    <recommendedName>
        <fullName evidence="9 10">Large ribosomal subunit protein uL22</fullName>
    </recommendedName>
</protein>
<evidence type="ECO:0000256" key="4">
    <source>
        <dbReference type="ARBA" id="ARBA00022730"/>
    </source>
</evidence>
<dbReference type="Gene3D" id="3.90.470.10">
    <property type="entry name" value="Ribosomal protein L22/L17"/>
    <property type="match status" value="1"/>
</dbReference>
<dbReference type="HAMAP" id="MF_01331_B">
    <property type="entry name" value="Ribosomal_uL22_B"/>
    <property type="match status" value="1"/>
</dbReference>
<sequence>MAVTVTERPRSRAVLRNYGASASKVREVLGIIRGKPVEQAIRELSLVSRGPAEAVGKLLASAVANATVQHGLGVSDMVVRLAYADEGTTLKRFRPRARGRATRIRKRTCHITVVVEEMTLEERQRAVAQTGRRAVSRQRRVQSSRRGRQQAQATSAEATSAEVATSQPEITSEAAASEQTVEVTAAEEQVAALVATGEETGAETPSAASEEAAEGGEE</sequence>
<dbReference type="PROSITE" id="PS00464">
    <property type="entry name" value="RIBOSOMAL_L22"/>
    <property type="match status" value="1"/>
</dbReference>
<evidence type="ECO:0000256" key="13">
    <source>
        <dbReference type="RuleBase" id="RU004008"/>
    </source>
</evidence>
<dbReference type="PANTHER" id="PTHR13501">
    <property type="entry name" value="CHLOROPLAST 50S RIBOSOMAL PROTEIN L22-RELATED"/>
    <property type="match status" value="1"/>
</dbReference>
<dbReference type="SUPFAM" id="SSF54843">
    <property type="entry name" value="Ribosomal protein L22"/>
    <property type="match status" value="1"/>
</dbReference>
<comment type="function">
    <text evidence="8">This protein binds specifically to 23S rRNA; its binding is stimulated by other ribosomal proteins, e.g. L4, L17, and L20. It is important during the early stages of 50S assembly. It makes multiple contacts with different domains of the 23S rRNA in the assembled 50S subunit and ribosome.</text>
</comment>
<dbReference type="GO" id="GO:0003735">
    <property type="term" value="F:structural constituent of ribosome"/>
    <property type="evidence" value="ECO:0007669"/>
    <property type="project" value="InterPro"/>
</dbReference>
<evidence type="ECO:0000256" key="5">
    <source>
        <dbReference type="ARBA" id="ARBA00022884"/>
    </source>
</evidence>
<dbReference type="InterPro" id="IPR047867">
    <property type="entry name" value="Ribosomal_uL22_bac/org-type"/>
</dbReference>
<comment type="function">
    <text evidence="1 10">The globular domain of the protein is located near the polypeptide exit tunnel on the outside of the subunit, while an extended beta-hairpin is found that lines the wall of the exit tunnel in the center of the 70S ribosome.</text>
</comment>
<keyword evidence="5 10" id="KW-0694">RNA-binding</keyword>
<evidence type="ECO:0000256" key="6">
    <source>
        <dbReference type="ARBA" id="ARBA00022980"/>
    </source>
</evidence>
<dbReference type="AlphaFoldDB" id="C7M2X7"/>
<organism evidence="15 16">
    <name type="scientific">Acidimicrobium ferrooxidans (strain DSM 10331 / JCM 15462 / NBRC 103882 / ICP)</name>
    <dbReference type="NCBI Taxonomy" id="525909"/>
    <lineage>
        <taxon>Bacteria</taxon>
        <taxon>Bacillati</taxon>
        <taxon>Actinomycetota</taxon>
        <taxon>Acidimicrobiia</taxon>
        <taxon>Acidimicrobiales</taxon>
        <taxon>Acidimicrobiaceae</taxon>
        <taxon>Acidimicrobium</taxon>
    </lineage>
</organism>
<feature type="region of interest" description="Disordered" evidence="14">
    <location>
        <begin position="128"/>
        <end position="218"/>
    </location>
</feature>
<dbReference type="CDD" id="cd00336">
    <property type="entry name" value="Ribosomal_L22"/>
    <property type="match status" value="1"/>
</dbReference>
<evidence type="ECO:0000256" key="12">
    <source>
        <dbReference type="RuleBase" id="RU004006"/>
    </source>
</evidence>
<evidence type="ECO:0000256" key="9">
    <source>
        <dbReference type="ARBA" id="ARBA00035207"/>
    </source>
</evidence>
<dbReference type="STRING" id="525909.Afer_0403"/>
<evidence type="ECO:0000256" key="7">
    <source>
        <dbReference type="ARBA" id="ARBA00023274"/>
    </source>
</evidence>
<evidence type="ECO:0000256" key="2">
    <source>
        <dbReference type="ARBA" id="ARBA00009451"/>
    </source>
</evidence>
<evidence type="ECO:0000256" key="10">
    <source>
        <dbReference type="HAMAP-Rule" id="MF_01331"/>
    </source>
</evidence>
<keyword evidence="4 10" id="KW-0699">rRNA-binding</keyword>
<name>C7M2X7_ACIFD</name>
<feature type="compositionally biased region" description="Basic residues" evidence="14">
    <location>
        <begin position="134"/>
        <end position="148"/>
    </location>
</feature>
<feature type="compositionally biased region" description="Low complexity" evidence="14">
    <location>
        <begin position="149"/>
        <end position="210"/>
    </location>
</feature>
<evidence type="ECO:0000256" key="1">
    <source>
        <dbReference type="ARBA" id="ARBA00003478"/>
    </source>
</evidence>
<evidence type="ECO:0000313" key="15">
    <source>
        <dbReference type="EMBL" id="ACU53371.1"/>
    </source>
</evidence>
<dbReference type="RefSeq" id="WP_015797872.1">
    <property type="nucleotide sequence ID" value="NC_013124.1"/>
</dbReference>
<dbReference type="NCBIfam" id="TIGR01044">
    <property type="entry name" value="rplV_bact"/>
    <property type="match status" value="1"/>
</dbReference>
<dbReference type="GO" id="GO:0022625">
    <property type="term" value="C:cytosolic large ribosomal subunit"/>
    <property type="evidence" value="ECO:0007669"/>
    <property type="project" value="TreeGrafter"/>
</dbReference>
<dbReference type="GO" id="GO:0006412">
    <property type="term" value="P:translation"/>
    <property type="evidence" value="ECO:0007669"/>
    <property type="project" value="UniProtKB-UniRule"/>
</dbReference>
<dbReference type="EMBL" id="CP001631">
    <property type="protein sequence ID" value="ACU53371.1"/>
    <property type="molecule type" value="Genomic_DNA"/>
</dbReference>
<keyword evidence="16" id="KW-1185">Reference proteome</keyword>
<dbReference type="Proteomes" id="UP000000771">
    <property type="component" value="Chromosome"/>
</dbReference>
<dbReference type="OrthoDB" id="9805969at2"/>
<evidence type="ECO:0000256" key="8">
    <source>
        <dbReference type="ARBA" id="ARBA00025084"/>
    </source>
</evidence>
<comment type="similarity">
    <text evidence="2 10 11">Belongs to the universal ribosomal protein uL22 family.</text>
</comment>
<reference evidence="15 16" key="1">
    <citation type="journal article" date="2009" name="Stand. Genomic Sci.">
        <title>Complete genome sequence of Acidimicrobium ferrooxidans type strain (ICP).</title>
        <authorList>
            <person name="Clum A."/>
            <person name="Nolan M."/>
            <person name="Lang E."/>
            <person name="Glavina Del Rio T."/>
            <person name="Tice H."/>
            <person name="Copeland A."/>
            <person name="Cheng J.F."/>
            <person name="Lucas S."/>
            <person name="Chen F."/>
            <person name="Bruce D."/>
            <person name="Goodwin L."/>
            <person name="Pitluck S."/>
            <person name="Ivanova N."/>
            <person name="Mavrommatis K."/>
            <person name="Mikhailova N."/>
            <person name="Pati A."/>
            <person name="Chen A."/>
            <person name="Palaniappan K."/>
            <person name="Goker M."/>
            <person name="Spring S."/>
            <person name="Land M."/>
            <person name="Hauser L."/>
            <person name="Chang Y.J."/>
            <person name="Jeffries C.C."/>
            <person name="Chain P."/>
            <person name="Bristow J."/>
            <person name="Eisen J.A."/>
            <person name="Markowitz V."/>
            <person name="Hugenholtz P."/>
            <person name="Kyrpides N.C."/>
            <person name="Klenk H.P."/>
            <person name="Lapidus A."/>
        </authorList>
    </citation>
    <scope>NUCLEOTIDE SEQUENCE [LARGE SCALE GENOMIC DNA]</scope>
    <source>
        <strain evidence="16">DSM 10331 / JCM 15462 / NBRC 103882 / ICP</strain>
    </source>
</reference>
<dbReference type="InterPro" id="IPR018260">
    <property type="entry name" value="Ribosomal_uL22_CS"/>
</dbReference>